<evidence type="ECO:0000313" key="1">
    <source>
        <dbReference type="EMBL" id="WUP78665.1"/>
    </source>
</evidence>
<accession>A0ABZ1T4B3</accession>
<dbReference type="RefSeq" id="WP_328710728.1">
    <property type="nucleotide sequence ID" value="NZ_CP108085.1"/>
</dbReference>
<keyword evidence="2" id="KW-1185">Reference proteome</keyword>
<organism evidence="1 2">
    <name type="scientific">Microbispora hainanensis</name>
    <dbReference type="NCBI Taxonomy" id="568844"/>
    <lineage>
        <taxon>Bacteria</taxon>
        <taxon>Bacillati</taxon>
        <taxon>Actinomycetota</taxon>
        <taxon>Actinomycetes</taxon>
        <taxon>Streptosporangiales</taxon>
        <taxon>Streptosporangiaceae</taxon>
        <taxon>Microbispora</taxon>
    </lineage>
</organism>
<proteinExistence type="predicted"/>
<dbReference type="EMBL" id="CP108085">
    <property type="protein sequence ID" value="WUP78665.1"/>
    <property type="molecule type" value="Genomic_DNA"/>
</dbReference>
<dbReference type="Proteomes" id="UP001432011">
    <property type="component" value="Chromosome"/>
</dbReference>
<evidence type="ECO:0000313" key="2">
    <source>
        <dbReference type="Proteomes" id="UP001432011"/>
    </source>
</evidence>
<sequence length="133" mass="15012">MRSEAPPLLPIFRSRHQAELLALLYLQPEREFSLTELAGRLVEAGLLLDRRVGRAHLLRAKAHGRYAKPLTELLTLSFGPHAFIEQEFADVPGVEALAIFGSWARRPCWLTRAAAYLFGRALRDRRGAQSPVR</sequence>
<reference evidence="1" key="1">
    <citation type="submission" date="2022-10" db="EMBL/GenBank/DDBJ databases">
        <title>The complete genomes of actinobacterial strains from the NBC collection.</title>
        <authorList>
            <person name="Joergensen T.S."/>
            <person name="Alvarez Arevalo M."/>
            <person name="Sterndorff E.B."/>
            <person name="Faurdal D."/>
            <person name="Vuksanovic O."/>
            <person name="Mourched A.-S."/>
            <person name="Charusanti P."/>
            <person name="Shaw S."/>
            <person name="Blin K."/>
            <person name="Weber T."/>
        </authorList>
    </citation>
    <scope>NUCLEOTIDE SEQUENCE</scope>
    <source>
        <strain evidence="1">NBC_00254</strain>
    </source>
</reference>
<name>A0ABZ1T4B3_9ACTN</name>
<gene>
    <name evidence="1" type="ORF">OG913_17230</name>
</gene>
<protein>
    <submittedName>
        <fullName evidence="1">Uncharacterized protein</fullName>
    </submittedName>
</protein>